<organism evidence="9 10">
    <name type="scientific">Geodia barretti</name>
    <name type="common">Barrett's horny sponge</name>
    <dbReference type="NCBI Taxonomy" id="519541"/>
    <lineage>
        <taxon>Eukaryota</taxon>
        <taxon>Metazoa</taxon>
        <taxon>Porifera</taxon>
        <taxon>Demospongiae</taxon>
        <taxon>Heteroscleromorpha</taxon>
        <taxon>Tetractinellida</taxon>
        <taxon>Astrophorina</taxon>
        <taxon>Geodiidae</taxon>
        <taxon>Geodia</taxon>
    </lineage>
</organism>
<dbReference type="InterPro" id="IPR003598">
    <property type="entry name" value="Ig_sub2"/>
</dbReference>
<dbReference type="AlphaFoldDB" id="A0AA35SXW7"/>
<dbReference type="SMART" id="SM00409">
    <property type="entry name" value="IG"/>
    <property type="match status" value="1"/>
</dbReference>
<dbReference type="InterPro" id="IPR036179">
    <property type="entry name" value="Ig-like_dom_sf"/>
</dbReference>
<evidence type="ECO:0000256" key="7">
    <source>
        <dbReference type="ARBA" id="ARBA00023319"/>
    </source>
</evidence>
<dbReference type="GO" id="GO:0098632">
    <property type="term" value="F:cell-cell adhesion mediator activity"/>
    <property type="evidence" value="ECO:0007669"/>
    <property type="project" value="TreeGrafter"/>
</dbReference>
<evidence type="ECO:0000259" key="8">
    <source>
        <dbReference type="PROSITE" id="PS50835"/>
    </source>
</evidence>
<sequence length="172" mass="18969">MCIHHHFSEQPEDTTVGQGTTALLRCHLSDSNPPAVYRWKKDGHPISPDNDRVVLSLSGYLYIRNVTDTDEGEYQCLAENEVSGKTRWSRVSSLSVNEMLDMWSGESEGGIYLCLPLLPPPRLIALPETTVTVSEGGRVVLECATDGATATISWSHTSLVSLPHNSYTKLRV</sequence>
<evidence type="ECO:0000256" key="1">
    <source>
        <dbReference type="ARBA" id="ARBA00004370"/>
    </source>
</evidence>
<feature type="domain" description="Ig-like" evidence="8">
    <location>
        <begin position="5"/>
        <end position="92"/>
    </location>
</feature>
<evidence type="ECO:0000313" key="10">
    <source>
        <dbReference type="Proteomes" id="UP001174909"/>
    </source>
</evidence>
<proteinExistence type="predicted"/>
<keyword evidence="2" id="KW-0732">Signal</keyword>
<gene>
    <name evidence="9" type="ORF">GBAR_LOCUS21165</name>
</gene>
<feature type="domain" description="Ig-like" evidence="8">
    <location>
        <begin position="121"/>
        <end position="172"/>
    </location>
</feature>
<evidence type="ECO:0000256" key="3">
    <source>
        <dbReference type="ARBA" id="ARBA00022737"/>
    </source>
</evidence>
<keyword evidence="6" id="KW-0325">Glycoprotein</keyword>
<evidence type="ECO:0000256" key="4">
    <source>
        <dbReference type="ARBA" id="ARBA00023136"/>
    </source>
</evidence>
<dbReference type="InterPro" id="IPR013783">
    <property type="entry name" value="Ig-like_fold"/>
</dbReference>
<evidence type="ECO:0000256" key="6">
    <source>
        <dbReference type="ARBA" id="ARBA00023180"/>
    </source>
</evidence>
<dbReference type="PANTHER" id="PTHR10075">
    <property type="entry name" value="BASIGIN RELATED"/>
    <property type="match status" value="1"/>
</dbReference>
<dbReference type="FunFam" id="2.60.40.10:FF:000600">
    <property type="entry name" value="Contactin 2"/>
    <property type="match status" value="1"/>
</dbReference>
<evidence type="ECO:0000313" key="9">
    <source>
        <dbReference type="EMBL" id="CAI8037888.1"/>
    </source>
</evidence>
<keyword evidence="7" id="KW-0393">Immunoglobulin domain</keyword>
<keyword evidence="4" id="KW-0472">Membrane</keyword>
<evidence type="ECO:0000256" key="5">
    <source>
        <dbReference type="ARBA" id="ARBA00023157"/>
    </source>
</evidence>
<comment type="caution">
    <text evidence="9">The sequence shown here is derived from an EMBL/GenBank/DDBJ whole genome shotgun (WGS) entry which is preliminary data.</text>
</comment>
<comment type="subcellular location">
    <subcellularLocation>
        <location evidence="1">Membrane</location>
    </subcellularLocation>
</comment>
<dbReference type="InterPro" id="IPR003599">
    <property type="entry name" value="Ig_sub"/>
</dbReference>
<dbReference type="InterPro" id="IPR007110">
    <property type="entry name" value="Ig-like_dom"/>
</dbReference>
<keyword evidence="5" id="KW-1015">Disulfide bond</keyword>
<dbReference type="GO" id="GO:0005886">
    <property type="term" value="C:plasma membrane"/>
    <property type="evidence" value="ECO:0007669"/>
    <property type="project" value="TreeGrafter"/>
</dbReference>
<evidence type="ECO:0000256" key="2">
    <source>
        <dbReference type="ARBA" id="ARBA00022729"/>
    </source>
</evidence>
<dbReference type="PROSITE" id="PS50835">
    <property type="entry name" value="IG_LIKE"/>
    <property type="match status" value="2"/>
</dbReference>
<reference evidence="9" key="1">
    <citation type="submission" date="2023-03" db="EMBL/GenBank/DDBJ databases">
        <authorList>
            <person name="Steffen K."/>
            <person name="Cardenas P."/>
        </authorList>
    </citation>
    <scope>NUCLEOTIDE SEQUENCE</scope>
</reference>
<dbReference type="Proteomes" id="UP001174909">
    <property type="component" value="Unassembled WGS sequence"/>
</dbReference>
<dbReference type="EMBL" id="CASHTH010002965">
    <property type="protein sequence ID" value="CAI8037888.1"/>
    <property type="molecule type" value="Genomic_DNA"/>
</dbReference>
<protein>
    <submittedName>
        <fullName evidence="9">Immunoglobulin superfamily DCC subclass member 4</fullName>
    </submittedName>
</protein>
<dbReference type="Pfam" id="PF13927">
    <property type="entry name" value="Ig_3"/>
    <property type="match status" value="1"/>
</dbReference>
<accession>A0AA35SXW7</accession>
<dbReference type="SMART" id="SM00408">
    <property type="entry name" value="IGc2"/>
    <property type="match status" value="1"/>
</dbReference>
<dbReference type="Gene3D" id="2.60.40.10">
    <property type="entry name" value="Immunoglobulins"/>
    <property type="match status" value="1"/>
</dbReference>
<name>A0AA35SXW7_GEOBA</name>
<dbReference type="SUPFAM" id="SSF48726">
    <property type="entry name" value="Immunoglobulin"/>
    <property type="match status" value="2"/>
</dbReference>
<dbReference type="PANTHER" id="PTHR10075:SF100">
    <property type="entry name" value="FASCICLIN-2"/>
    <property type="match status" value="1"/>
</dbReference>
<keyword evidence="10" id="KW-1185">Reference proteome</keyword>
<dbReference type="GO" id="GO:0007156">
    <property type="term" value="P:homophilic cell adhesion via plasma membrane adhesion molecules"/>
    <property type="evidence" value="ECO:0007669"/>
    <property type="project" value="TreeGrafter"/>
</dbReference>
<keyword evidence="3" id="KW-0677">Repeat</keyword>